<gene>
    <name evidence="2" type="ORF">FBEOM_5294</name>
</gene>
<proteinExistence type="predicted"/>
<accession>A0A9P5AL84</accession>
<evidence type="ECO:0000313" key="3">
    <source>
        <dbReference type="Proteomes" id="UP000730481"/>
    </source>
</evidence>
<dbReference type="Proteomes" id="UP000730481">
    <property type="component" value="Unassembled WGS sequence"/>
</dbReference>
<feature type="region of interest" description="Disordered" evidence="1">
    <location>
        <begin position="51"/>
        <end position="81"/>
    </location>
</feature>
<evidence type="ECO:0000313" key="2">
    <source>
        <dbReference type="EMBL" id="KAF4340772.1"/>
    </source>
</evidence>
<dbReference type="EMBL" id="PVQB02000223">
    <property type="protein sequence ID" value="KAF4340772.1"/>
    <property type="molecule type" value="Genomic_DNA"/>
</dbReference>
<reference evidence="2" key="2">
    <citation type="submission" date="2020-02" db="EMBL/GenBank/DDBJ databases">
        <title>Identification and distribution of gene clusters putatively required for synthesis of sphingolipid metabolism inhibitors in phylogenetically diverse species of the filamentous fungus Fusarium.</title>
        <authorList>
            <person name="Kim H.-S."/>
            <person name="Busman M."/>
            <person name="Brown D.W."/>
            <person name="Divon H."/>
            <person name="Uhlig S."/>
            <person name="Proctor R.H."/>
        </authorList>
    </citation>
    <scope>NUCLEOTIDE SEQUENCE</scope>
    <source>
        <strain evidence="2">NRRL 25174</strain>
    </source>
</reference>
<organism evidence="2 3">
    <name type="scientific">Fusarium beomiforme</name>
    <dbReference type="NCBI Taxonomy" id="44412"/>
    <lineage>
        <taxon>Eukaryota</taxon>
        <taxon>Fungi</taxon>
        <taxon>Dikarya</taxon>
        <taxon>Ascomycota</taxon>
        <taxon>Pezizomycotina</taxon>
        <taxon>Sordariomycetes</taxon>
        <taxon>Hypocreomycetidae</taxon>
        <taxon>Hypocreales</taxon>
        <taxon>Nectriaceae</taxon>
        <taxon>Fusarium</taxon>
        <taxon>Fusarium burgessii species complex</taxon>
    </lineage>
</organism>
<name>A0A9P5AL84_9HYPO</name>
<protein>
    <submittedName>
        <fullName evidence="2">Uncharacterized protein</fullName>
    </submittedName>
</protein>
<sequence length="193" mass="22184">MFASLDKIHIELPPFILSESIQRVPLKTNGEQSSTDPQWTDRTVYVESYDDNEEPVRTVRSSPSSTPLRGKIRRQTGTHAADSMIRSHTTHAELQEKITMWLAKLPDRQRSHRPREEPHITGTKESTTMRHLHPQGPVFRDKSREVPNLDTEVEEWRAVQETSHGYNYTRSVDSPISGDTYREAGRVVGTMKH</sequence>
<evidence type="ECO:0000256" key="1">
    <source>
        <dbReference type="SAM" id="MobiDB-lite"/>
    </source>
</evidence>
<dbReference type="AlphaFoldDB" id="A0A9P5AL84"/>
<comment type="caution">
    <text evidence="2">The sequence shown here is derived from an EMBL/GenBank/DDBJ whole genome shotgun (WGS) entry which is preliminary data.</text>
</comment>
<reference evidence="2" key="1">
    <citation type="journal article" date="2017" name="Mycologia">
        <title>Fusarium algeriense, sp. nov., a novel toxigenic crown rot pathogen of durum wheat from Algeria is nested in the Fusarium burgessii species complex.</title>
        <authorList>
            <person name="Laraba I."/>
            <person name="Keddad A."/>
            <person name="Boureghda H."/>
            <person name="Abdallah N."/>
            <person name="Vaughan M.M."/>
            <person name="Proctor R.H."/>
            <person name="Busman M."/>
            <person name="O'Donnell K."/>
        </authorList>
    </citation>
    <scope>NUCLEOTIDE SEQUENCE</scope>
    <source>
        <strain evidence="2">NRRL 25174</strain>
    </source>
</reference>
<keyword evidence="3" id="KW-1185">Reference proteome</keyword>